<feature type="compositionally biased region" description="Polar residues" evidence="4">
    <location>
        <begin position="1"/>
        <end position="11"/>
    </location>
</feature>
<dbReference type="InterPro" id="IPR000073">
    <property type="entry name" value="AB_hydrolase_1"/>
</dbReference>
<proteinExistence type="inferred from homology"/>
<feature type="region of interest" description="Disordered" evidence="4">
    <location>
        <begin position="1"/>
        <end position="46"/>
    </location>
</feature>
<dbReference type="InterPro" id="IPR029058">
    <property type="entry name" value="AB_hydrolase_fold"/>
</dbReference>
<reference evidence="6" key="1">
    <citation type="journal article" date="2020" name="Fungal Divers.">
        <title>Resolving the Mortierellaceae phylogeny through synthesis of multi-gene phylogenetics and phylogenomics.</title>
        <authorList>
            <person name="Vandepol N."/>
            <person name="Liber J."/>
            <person name="Desiro A."/>
            <person name="Na H."/>
            <person name="Kennedy M."/>
            <person name="Barry K."/>
            <person name="Grigoriev I.V."/>
            <person name="Miller A.N."/>
            <person name="O'Donnell K."/>
            <person name="Stajich J.E."/>
            <person name="Bonito G."/>
        </authorList>
    </citation>
    <scope>NUCLEOTIDE SEQUENCE</scope>
    <source>
        <strain evidence="6">KOD948</strain>
    </source>
</reference>
<sequence length="496" mass="56928">MSTQSHNSSLEESFVSVHEKTILEGSEDLEEEFPQPALQEAESSCNDEKSAAILNLDDPAVPRRLELSAHQTDLLATLRTRLTEARYPDQIEAAEWSYGTETNTLKMLTREWLHLYDWNKELAHLNQDFEHWTCRVNGLDIHYVRHDPWADMAEDPVTEEILEGPFAGKTMVNEKGEIIMPLLLIHGWPGTWYEFGKAIQLLKKRGRFQIIVPSLPGFGWSQAPTQKNFGVRAMAKTLHELMQHLGYKHYVAQGGDWGSIISRTIATLYPEHCLAIHINMLPCLTPRPWTRPFEFAKAVTGFLLPSIVYKNNPRERASIEALKMYAIEDGAYFFIQATKPQTLGHALHDSPVGLLSWLTEKYLGWADLDPAQPETWPFSKTELLTQVMIYYSTGTITSSTRIYYEAYHTRDLEWLLRRPVPASVPVGVGVWNKEIFMVPKAWADDYMNITSWHEFPKGGHFAAFERPVEFEKEITGYFTSEHILDLFTAKRHGYKI</sequence>
<keyword evidence="2 6" id="KW-0378">Hydrolase</keyword>
<dbReference type="Proteomes" id="UP000726737">
    <property type="component" value="Unassembled WGS sequence"/>
</dbReference>
<feature type="active site" description="Nucleophile" evidence="3">
    <location>
        <position position="256"/>
    </location>
</feature>
<organism evidence="6 7">
    <name type="scientific">Mortierella polycephala</name>
    <dbReference type="NCBI Taxonomy" id="41804"/>
    <lineage>
        <taxon>Eukaryota</taxon>
        <taxon>Fungi</taxon>
        <taxon>Fungi incertae sedis</taxon>
        <taxon>Mucoromycota</taxon>
        <taxon>Mortierellomycotina</taxon>
        <taxon>Mortierellomycetes</taxon>
        <taxon>Mortierellales</taxon>
        <taxon>Mortierellaceae</taxon>
        <taxon>Mortierella</taxon>
    </lineage>
</organism>
<evidence type="ECO:0000256" key="2">
    <source>
        <dbReference type="ARBA" id="ARBA00022801"/>
    </source>
</evidence>
<evidence type="ECO:0000313" key="6">
    <source>
        <dbReference type="EMBL" id="KAG0264848.1"/>
    </source>
</evidence>
<dbReference type="InterPro" id="IPR016292">
    <property type="entry name" value="Epoxide_hydrolase"/>
</dbReference>
<dbReference type="OrthoDB" id="7130006at2759"/>
<keyword evidence="7" id="KW-1185">Reference proteome</keyword>
<feature type="active site" description="Proton donor" evidence="3">
    <location>
        <position position="403"/>
    </location>
</feature>
<dbReference type="GO" id="GO:0097176">
    <property type="term" value="P:epoxide metabolic process"/>
    <property type="evidence" value="ECO:0007669"/>
    <property type="project" value="TreeGrafter"/>
</dbReference>
<feature type="domain" description="AB hydrolase-1" evidence="5">
    <location>
        <begin position="181"/>
        <end position="327"/>
    </location>
</feature>
<dbReference type="PANTHER" id="PTHR21661:SF35">
    <property type="entry name" value="EPOXIDE HYDROLASE"/>
    <property type="match status" value="1"/>
</dbReference>
<dbReference type="PIRSF" id="PIRSF001112">
    <property type="entry name" value="Epoxide_hydrolase"/>
    <property type="match status" value="1"/>
</dbReference>
<dbReference type="GO" id="GO:0004301">
    <property type="term" value="F:epoxide hydrolase activity"/>
    <property type="evidence" value="ECO:0007669"/>
    <property type="project" value="TreeGrafter"/>
</dbReference>
<evidence type="ECO:0000256" key="1">
    <source>
        <dbReference type="ARBA" id="ARBA00010088"/>
    </source>
</evidence>
<dbReference type="Pfam" id="PF00561">
    <property type="entry name" value="Abhydrolase_1"/>
    <property type="match status" value="1"/>
</dbReference>
<comment type="similarity">
    <text evidence="1">Belongs to the peptidase S33 family.</text>
</comment>
<accession>A0A9P6QFL5</accession>
<dbReference type="SUPFAM" id="SSF53474">
    <property type="entry name" value="alpha/beta-Hydrolases"/>
    <property type="match status" value="1"/>
</dbReference>
<name>A0A9P6QFL5_9FUNG</name>
<dbReference type="EMBL" id="JAAAJA010000042">
    <property type="protein sequence ID" value="KAG0264848.1"/>
    <property type="molecule type" value="Genomic_DNA"/>
</dbReference>
<dbReference type="InterPro" id="IPR000639">
    <property type="entry name" value="Epox_hydrolase-like"/>
</dbReference>
<comment type="caution">
    <text evidence="6">The sequence shown here is derived from an EMBL/GenBank/DDBJ whole genome shotgun (WGS) entry which is preliminary data.</text>
</comment>
<feature type="active site" description="Proton acceptor" evidence="3">
    <location>
        <position position="460"/>
    </location>
</feature>
<evidence type="ECO:0000259" key="5">
    <source>
        <dbReference type="Pfam" id="PF00561"/>
    </source>
</evidence>
<dbReference type="AlphaFoldDB" id="A0A9P6QFL5"/>
<dbReference type="Gene3D" id="3.40.50.1820">
    <property type="entry name" value="alpha/beta hydrolase"/>
    <property type="match status" value="1"/>
</dbReference>
<evidence type="ECO:0000256" key="4">
    <source>
        <dbReference type="SAM" id="MobiDB-lite"/>
    </source>
</evidence>
<evidence type="ECO:0000256" key="3">
    <source>
        <dbReference type="PIRSR" id="PIRSR001112-1"/>
    </source>
</evidence>
<gene>
    <name evidence="6" type="primary">EPHX1</name>
    <name evidence="6" type="ORF">BG011_005971</name>
</gene>
<evidence type="ECO:0000313" key="7">
    <source>
        <dbReference type="Proteomes" id="UP000726737"/>
    </source>
</evidence>
<protein>
    <submittedName>
        <fullName evidence="6">Epoxide hydrolase</fullName>
    </submittedName>
</protein>
<dbReference type="PRINTS" id="PR00412">
    <property type="entry name" value="EPOXHYDRLASE"/>
</dbReference>
<dbReference type="PANTHER" id="PTHR21661">
    <property type="entry name" value="EPOXIDE HYDROLASE 1-RELATED"/>
    <property type="match status" value="1"/>
</dbReference>